<protein>
    <recommendedName>
        <fullName evidence="3">Maturase K</fullName>
    </recommendedName>
</protein>
<dbReference type="EMBL" id="CAJZBQ010000038">
    <property type="protein sequence ID" value="CAG9325591.1"/>
    <property type="molecule type" value="Genomic_DNA"/>
</dbReference>
<organism evidence="1 2">
    <name type="scientific">Blepharisma stoltei</name>
    <dbReference type="NCBI Taxonomy" id="1481888"/>
    <lineage>
        <taxon>Eukaryota</taxon>
        <taxon>Sar</taxon>
        <taxon>Alveolata</taxon>
        <taxon>Ciliophora</taxon>
        <taxon>Postciliodesmatophora</taxon>
        <taxon>Heterotrichea</taxon>
        <taxon>Heterotrichida</taxon>
        <taxon>Blepharismidae</taxon>
        <taxon>Blepharisma</taxon>
    </lineage>
</organism>
<comment type="caution">
    <text evidence="1">The sequence shown here is derived from an EMBL/GenBank/DDBJ whole genome shotgun (WGS) entry which is preliminary data.</text>
</comment>
<evidence type="ECO:0008006" key="3">
    <source>
        <dbReference type="Google" id="ProtNLM"/>
    </source>
</evidence>
<evidence type="ECO:0000313" key="1">
    <source>
        <dbReference type="EMBL" id="CAG9325591.1"/>
    </source>
</evidence>
<accession>A0AAU9JXD9</accession>
<sequence length="104" mass="12262">MTSMLNGFLSIYYVSIKIQKIQGKNSVIFVISFQSIAKSYLSSRSKQFAIFRSIKFLFFSIYHNWKSNYRLLDSFRFPELDLLSSASFNITHHKIHILNPLFIK</sequence>
<reference evidence="1" key="1">
    <citation type="submission" date="2021-09" db="EMBL/GenBank/DDBJ databases">
        <authorList>
            <consortium name="AG Swart"/>
            <person name="Singh M."/>
            <person name="Singh A."/>
            <person name="Seah K."/>
            <person name="Emmerich C."/>
        </authorList>
    </citation>
    <scope>NUCLEOTIDE SEQUENCE</scope>
    <source>
        <strain evidence="1">ATCC30299</strain>
    </source>
</reference>
<keyword evidence="2" id="KW-1185">Reference proteome</keyword>
<dbReference type="AlphaFoldDB" id="A0AAU9JXD9"/>
<name>A0AAU9JXD9_9CILI</name>
<proteinExistence type="predicted"/>
<evidence type="ECO:0000313" key="2">
    <source>
        <dbReference type="Proteomes" id="UP001162131"/>
    </source>
</evidence>
<gene>
    <name evidence="1" type="ORF">BSTOLATCC_MIC38840</name>
</gene>
<dbReference type="Proteomes" id="UP001162131">
    <property type="component" value="Unassembled WGS sequence"/>
</dbReference>